<dbReference type="Proteomes" id="UP001153365">
    <property type="component" value="Unassembled WGS sequence"/>
</dbReference>
<dbReference type="EMBL" id="CALTRL010002240">
    <property type="protein sequence ID" value="CAH7675082.1"/>
    <property type="molecule type" value="Genomic_DNA"/>
</dbReference>
<evidence type="ECO:0000313" key="1">
    <source>
        <dbReference type="EMBL" id="CAH7675082.1"/>
    </source>
</evidence>
<protein>
    <submittedName>
        <fullName evidence="1">Expressed protein</fullName>
    </submittedName>
</protein>
<gene>
    <name evidence="1" type="ORF">PPACK8108_LOCUS10049</name>
</gene>
<sequence length="91" mass="10434">MSFKKYEPISLISLLCIIRRSTSLFYGLNSISVCIQYCTLRYINMFYQFSSSIITRSINIHQLHLFVIYTLQNAMSSNPTSQNVNIANALA</sequence>
<accession>A0AAV0AXM6</accession>
<evidence type="ECO:0000313" key="2">
    <source>
        <dbReference type="Proteomes" id="UP001153365"/>
    </source>
</evidence>
<reference evidence="1" key="1">
    <citation type="submission" date="2022-06" db="EMBL/GenBank/DDBJ databases">
        <authorList>
            <consortium name="SYNGENTA / RWTH Aachen University"/>
        </authorList>
    </citation>
    <scope>NUCLEOTIDE SEQUENCE</scope>
</reference>
<keyword evidence="2" id="KW-1185">Reference proteome</keyword>
<proteinExistence type="predicted"/>
<dbReference type="AlphaFoldDB" id="A0AAV0AXM6"/>
<organism evidence="1 2">
    <name type="scientific">Phakopsora pachyrhizi</name>
    <name type="common">Asian soybean rust disease fungus</name>
    <dbReference type="NCBI Taxonomy" id="170000"/>
    <lineage>
        <taxon>Eukaryota</taxon>
        <taxon>Fungi</taxon>
        <taxon>Dikarya</taxon>
        <taxon>Basidiomycota</taxon>
        <taxon>Pucciniomycotina</taxon>
        <taxon>Pucciniomycetes</taxon>
        <taxon>Pucciniales</taxon>
        <taxon>Phakopsoraceae</taxon>
        <taxon>Phakopsora</taxon>
    </lineage>
</organism>
<name>A0AAV0AXM6_PHAPC</name>
<comment type="caution">
    <text evidence="1">The sequence shown here is derived from an EMBL/GenBank/DDBJ whole genome shotgun (WGS) entry which is preliminary data.</text>
</comment>